<organism evidence="1 2">
    <name type="scientific">Adineta steineri</name>
    <dbReference type="NCBI Taxonomy" id="433720"/>
    <lineage>
        <taxon>Eukaryota</taxon>
        <taxon>Metazoa</taxon>
        <taxon>Spiralia</taxon>
        <taxon>Gnathifera</taxon>
        <taxon>Rotifera</taxon>
        <taxon>Eurotatoria</taxon>
        <taxon>Bdelloidea</taxon>
        <taxon>Adinetida</taxon>
        <taxon>Adinetidae</taxon>
        <taxon>Adineta</taxon>
    </lineage>
</organism>
<gene>
    <name evidence="1" type="ORF">IZO911_LOCUS20606</name>
</gene>
<proteinExistence type="predicted"/>
<dbReference type="Proteomes" id="UP000663860">
    <property type="component" value="Unassembled WGS sequence"/>
</dbReference>
<accession>A0A814KRS8</accession>
<evidence type="ECO:0000313" key="2">
    <source>
        <dbReference type="Proteomes" id="UP000663860"/>
    </source>
</evidence>
<sequence length="183" mass="21723">MVDVLYSLVDVTQRFDQLIFDPFYIQNLDMTSMMIKSFYDCIYSIEDKVLDRICKNILPRIHYQINELIIEQNSSERVLHTNNYPQLYSLSLMDFTEEVLLKYLTDQYINLDKSNLEEARTFCDELWVIIRSTMSKNLDINDLECFQPPAKFTLTGTEEFSNHKLFALYLLSKHSVGDEHKYN</sequence>
<name>A0A814KRS8_9BILA</name>
<protein>
    <submittedName>
        <fullName evidence="1">Uncharacterized protein</fullName>
    </submittedName>
</protein>
<dbReference type="AlphaFoldDB" id="A0A814KRS8"/>
<reference evidence="1" key="1">
    <citation type="submission" date="2021-02" db="EMBL/GenBank/DDBJ databases">
        <authorList>
            <person name="Nowell W R."/>
        </authorList>
    </citation>
    <scope>NUCLEOTIDE SEQUENCE</scope>
</reference>
<dbReference type="EMBL" id="CAJNOE010000215">
    <property type="protein sequence ID" value="CAF1056109.1"/>
    <property type="molecule type" value="Genomic_DNA"/>
</dbReference>
<comment type="caution">
    <text evidence="1">The sequence shown here is derived from an EMBL/GenBank/DDBJ whole genome shotgun (WGS) entry which is preliminary data.</text>
</comment>
<evidence type="ECO:0000313" key="1">
    <source>
        <dbReference type="EMBL" id="CAF1056109.1"/>
    </source>
</evidence>